<evidence type="ECO:0008006" key="4">
    <source>
        <dbReference type="Google" id="ProtNLM"/>
    </source>
</evidence>
<gene>
    <name evidence="2" type="ORF">ACFP3V_31725</name>
</gene>
<feature type="region of interest" description="Disordered" evidence="1">
    <location>
        <begin position="86"/>
        <end position="196"/>
    </location>
</feature>
<feature type="compositionally biased region" description="Basic and acidic residues" evidence="1">
    <location>
        <begin position="140"/>
        <end position="150"/>
    </location>
</feature>
<accession>A0ABW1GAJ5</accession>
<dbReference type="RefSeq" id="WP_380591270.1">
    <property type="nucleotide sequence ID" value="NZ_JBHSQJ010000246.1"/>
</dbReference>
<dbReference type="EMBL" id="JBHSQJ010000246">
    <property type="protein sequence ID" value="MFC5911761.1"/>
    <property type="molecule type" value="Genomic_DNA"/>
</dbReference>
<evidence type="ECO:0000256" key="1">
    <source>
        <dbReference type="SAM" id="MobiDB-lite"/>
    </source>
</evidence>
<evidence type="ECO:0000313" key="3">
    <source>
        <dbReference type="Proteomes" id="UP001596174"/>
    </source>
</evidence>
<dbReference type="Proteomes" id="UP001596174">
    <property type="component" value="Unassembled WGS sequence"/>
</dbReference>
<name>A0ABW1GAJ5_9ACTN</name>
<organism evidence="2 3">
    <name type="scientific">Streptacidiphilus monticola</name>
    <dbReference type="NCBI Taxonomy" id="2161674"/>
    <lineage>
        <taxon>Bacteria</taxon>
        <taxon>Bacillati</taxon>
        <taxon>Actinomycetota</taxon>
        <taxon>Actinomycetes</taxon>
        <taxon>Kitasatosporales</taxon>
        <taxon>Streptomycetaceae</taxon>
        <taxon>Streptacidiphilus</taxon>
    </lineage>
</organism>
<reference evidence="3" key="1">
    <citation type="journal article" date="2019" name="Int. J. Syst. Evol. Microbiol.">
        <title>The Global Catalogue of Microorganisms (GCM) 10K type strain sequencing project: providing services to taxonomists for standard genome sequencing and annotation.</title>
        <authorList>
            <consortium name="The Broad Institute Genomics Platform"/>
            <consortium name="The Broad Institute Genome Sequencing Center for Infectious Disease"/>
            <person name="Wu L."/>
            <person name="Ma J."/>
        </authorList>
    </citation>
    <scope>NUCLEOTIDE SEQUENCE [LARGE SCALE GENOMIC DNA]</scope>
    <source>
        <strain evidence="3">JCM 4816</strain>
    </source>
</reference>
<evidence type="ECO:0000313" key="2">
    <source>
        <dbReference type="EMBL" id="MFC5911761.1"/>
    </source>
</evidence>
<proteinExistence type="predicted"/>
<keyword evidence="3" id="KW-1185">Reference proteome</keyword>
<protein>
    <recommendedName>
        <fullName evidence="4">Helix-turn-helix domain-containing protein</fullName>
    </recommendedName>
</protein>
<comment type="caution">
    <text evidence="2">The sequence shown here is derived from an EMBL/GenBank/DDBJ whole genome shotgun (WGS) entry which is preliminary data.</text>
</comment>
<feature type="compositionally biased region" description="Low complexity" evidence="1">
    <location>
        <begin position="151"/>
        <end position="167"/>
    </location>
</feature>
<sequence>MTGTAYARIRRGQMAADSFTQISNRLFRDPRIGFKAKGIFGLISTHRDGYGINPKRLAEQSTDGLSAIRAGLRELETFGYLVRSQERRPDGTLGPVEYLITDMPDGQTPSSQPVSENPPPVPTSGDARICRSRPVTGFPHADKPHAENRTPKNNKNKNTSGKNTNPTSPLPSPTRPRAAGPGEEPMVGEGRGALAPGTATAGQQLLWEISDSVATLALPAATVRRLGGHLDELLARGWTASRLRTVLTLDIEDAAHPRTVLAWRIDDLLATPVPAACLPRPARILDPAPIHHECPGNDGLCGRPVRAGEHLCGACRSGAAANDPHPVGAANPR</sequence>